<accession>A0AAV4W0N4</accession>
<proteinExistence type="predicted"/>
<organism evidence="2 3">
    <name type="scientific">Caerostris extrusa</name>
    <name type="common">Bark spider</name>
    <name type="synonym">Caerostris bankana</name>
    <dbReference type="NCBI Taxonomy" id="172846"/>
    <lineage>
        <taxon>Eukaryota</taxon>
        <taxon>Metazoa</taxon>
        <taxon>Ecdysozoa</taxon>
        <taxon>Arthropoda</taxon>
        <taxon>Chelicerata</taxon>
        <taxon>Arachnida</taxon>
        <taxon>Araneae</taxon>
        <taxon>Araneomorphae</taxon>
        <taxon>Entelegynae</taxon>
        <taxon>Araneoidea</taxon>
        <taxon>Araneidae</taxon>
        <taxon>Caerostris</taxon>
    </lineage>
</organism>
<protein>
    <submittedName>
        <fullName evidence="2">Uncharacterized protein</fullName>
    </submittedName>
</protein>
<feature type="compositionally biased region" description="Basic and acidic residues" evidence="1">
    <location>
        <begin position="157"/>
        <end position="173"/>
    </location>
</feature>
<feature type="region of interest" description="Disordered" evidence="1">
    <location>
        <begin position="146"/>
        <end position="173"/>
    </location>
</feature>
<comment type="caution">
    <text evidence="2">The sequence shown here is derived from an EMBL/GenBank/DDBJ whole genome shotgun (WGS) entry which is preliminary data.</text>
</comment>
<evidence type="ECO:0000313" key="3">
    <source>
        <dbReference type="Proteomes" id="UP001054945"/>
    </source>
</evidence>
<dbReference type="AlphaFoldDB" id="A0AAV4W0N4"/>
<dbReference type="EMBL" id="BPLR01015422">
    <property type="protein sequence ID" value="GIY75968.1"/>
    <property type="molecule type" value="Genomic_DNA"/>
</dbReference>
<reference evidence="2 3" key="1">
    <citation type="submission" date="2021-06" db="EMBL/GenBank/DDBJ databases">
        <title>Caerostris extrusa draft genome.</title>
        <authorList>
            <person name="Kono N."/>
            <person name="Arakawa K."/>
        </authorList>
    </citation>
    <scope>NUCLEOTIDE SEQUENCE [LARGE SCALE GENOMIC DNA]</scope>
</reference>
<sequence length="173" mass="19304">MCMSRNNKCTDDEGSSRLSGQRPYCLSRMERGIIAIDPMTMLASHLTGGLKGSWTGRAGHRQRRFYDDGQSPSLCPVRAAGDDAVAVVPRHTSTYVLRIEGGRDSPRPRRLHDLRGLRDRGYVSHLNVASRGRNRLGRAVNEAIRMGNKSSDQTEEGISHLKSDYKLSEDKYS</sequence>
<evidence type="ECO:0000256" key="1">
    <source>
        <dbReference type="SAM" id="MobiDB-lite"/>
    </source>
</evidence>
<evidence type="ECO:0000313" key="2">
    <source>
        <dbReference type="EMBL" id="GIY75968.1"/>
    </source>
</evidence>
<keyword evidence="3" id="KW-1185">Reference proteome</keyword>
<name>A0AAV4W0N4_CAEEX</name>
<gene>
    <name evidence="2" type="ORF">CEXT_812471</name>
</gene>
<feature type="region of interest" description="Disordered" evidence="1">
    <location>
        <begin position="1"/>
        <end position="20"/>
    </location>
</feature>
<dbReference type="Proteomes" id="UP001054945">
    <property type="component" value="Unassembled WGS sequence"/>
</dbReference>